<dbReference type="Gene3D" id="3.40.190.10">
    <property type="entry name" value="Periplasmic binding protein-like II"/>
    <property type="match status" value="2"/>
</dbReference>
<reference evidence="3 4" key="1">
    <citation type="submission" date="2024-09" db="EMBL/GenBank/DDBJ databases">
        <authorList>
            <person name="Sun Q."/>
            <person name="Mori K."/>
        </authorList>
    </citation>
    <scope>NUCLEOTIDE SEQUENCE [LARGE SCALE GENOMIC DNA]</scope>
    <source>
        <strain evidence="3 4">CCM 8677</strain>
    </source>
</reference>
<dbReference type="RefSeq" id="WP_390214181.1">
    <property type="nucleotide sequence ID" value="NZ_JBHLXJ010000018.1"/>
</dbReference>
<evidence type="ECO:0000256" key="1">
    <source>
        <dbReference type="ARBA" id="ARBA00022729"/>
    </source>
</evidence>
<organism evidence="3 4">
    <name type="scientific">Undibacterium danionis</name>
    <dbReference type="NCBI Taxonomy" id="1812100"/>
    <lineage>
        <taxon>Bacteria</taxon>
        <taxon>Pseudomonadati</taxon>
        <taxon>Pseudomonadota</taxon>
        <taxon>Betaproteobacteria</taxon>
        <taxon>Burkholderiales</taxon>
        <taxon>Oxalobacteraceae</taxon>
        <taxon>Undibacterium</taxon>
    </lineage>
</organism>
<dbReference type="SMART" id="SM00062">
    <property type="entry name" value="PBPb"/>
    <property type="match status" value="1"/>
</dbReference>
<dbReference type="PANTHER" id="PTHR35936:SF6">
    <property type="entry name" value="AMINO ACID ABC TRANSPORTER SUBSTRATE-BINDING PAAT FAMILY PROTEIN"/>
    <property type="match status" value="1"/>
</dbReference>
<evidence type="ECO:0000313" key="4">
    <source>
        <dbReference type="Proteomes" id="UP001589844"/>
    </source>
</evidence>
<name>A0ABV6II94_9BURK</name>
<dbReference type="Proteomes" id="UP001589844">
    <property type="component" value="Unassembled WGS sequence"/>
</dbReference>
<feature type="domain" description="Solute-binding protein family 3/N-terminal" evidence="2">
    <location>
        <begin position="50"/>
        <end position="276"/>
    </location>
</feature>
<dbReference type="PANTHER" id="PTHR35936">
    <property type="entry name" value="MEMBRANE-BOUND LYTIC MUREIN TRANSGLYCOSYLASE F"/>
    <property type="match status" value="1"/>
</dbReference>
<evidence type="ECO:0000313" key="3">
    <source>
        <dbReference type="EMBL" id="MFC0351571.1"/>
    </source>
</evidence>
<comment type="caution">
    <text evidence="3">The sequence shown here is derived from an EMBL/GenBank/DDBJ whole genome shotgun (WGS) entry which is preliminary data.</text>
</comment>
<protein>
    <submittedName>
        <fullName evidence="3">Substrate-binding periplasmic protein</fullName>
    </submittedName>
</protein>
<keyword evidence="4" id="KW-1185">Reference proteome</keyword>
<accession>A0ABV6II94</accession>
<dbReference type="InterPro" id="IPR001638">
    <property type="entry name" value="Solute-binding_3/MltF_N"/>
</dbReference>
<dbReference type="SUPFAM" id="SSF53850">
    <property type="entry name" value="Periplasmic binding protein-like II"/>
    <property type="match status" value="1"/>
</dbReference>
<proteinExistence type="predicted"/>
<keyword evidence="1" id="KW-0732">Signal</keyword>
<evidence type="ECO:0000259" key="2">
    <source>
        <dbReference type="SMART" id="SM00062"/>
    </source>
</evidence>
<dbReference type="Pfam" id="PF00497">
    <property type="entry name" value="SBP_bac_3"/>
    <property type="match status" value="1"/>
</dbReference>
<sequence>MMITFRFDLNLSKCILVLSGLLFFFASSLTINSIALADDSSRIGTAADTSTIVLIGEDEWYPYSAYKDGKLQGLAVDVIEAAYAAVNVKVQFKTAPYVRCMMLVESGQELGCFDSLKDSKLIRTHLFHNEPIFKAEIGIYAKSDSKEDNLKPADLKGKHVGVTHGYTYSDAVDGDQLILREVAPTDLSNLRKLLLNRSEYSLVYTRVVDYLVNKYPSEFKDKIRRVGSLNQSDLYLSFSKYRPEAKKFANLLDIGLRKIKKNGVYAQIEQKWRTPAP</sequence>
<dbReference type="EMBL" id="JBHLXJ010000018">
    <property type="protein sequence ID" value="MFC0351571.1"/>
    <property type="molecule type" value="Genomic_DNA"/>
</dbReference>
<gene>
    <name evidence="3" type="ORF">ACFFJH_17245</name>
</gene>